<dbReference type="InterPro" id="IPR013087">
    <property type="entry name" value="Znf_C2H2_type"/>
</dbReference>
<feature type="non-terminal residue" evidence="9">
    <location>
        <position position="1"/>
    </location>
</feature>
<evidence type="ECO:0000256" key="7">
    <source>
        <dbReference type="PROSITE-ProRule" id="PRU00042"/>
    </source>
</evidence>
<keyword evidence="6" id="KW-0539">Nucleus</keyword>
<comment type="subcellular location">
    <subcellularLocation>
        <location evidence="1">Nucleus</location>
    </subcellularLocation>
</comment>
<feature type="domain" description="C2H2-type" evidence="8">
    <location>
        <begin position="24"/>
        <end position="51"/>
    </location>
</feature>
<evidence type="ECO:0000256" key="3">
    <source>
        <dbReference type="ARBA" id="ARBA00022737"/>
    </source>
</evidence>
<evidence type="ECO:0000256" key="2">
    <source>
        <dbReference type="ARBA" id="ARBA00022723"/>
    </source>
</evidence>
<keyword evidence="2" id="KW-0479">Metal-binding</keyword>
<evidence type="ECO:0000256" key="6">
    <source>
        <dbReference type="ARBA" id="ARBA00023242"/>
    </source>
</evidence>
<dbReference type="InterPro" id="IPR036236">
    <property type="entry name" value="Znf_C2H2_sf"/>
</dbReference>
<sequence length="67" mass="7912">CGKVFNHAGNLARHRRIHTGEKPFKCQDCGSCFTQKWNLMSHQKIHSKGKDFLCTTCKRYFYFRSDL</sequence>
<dbReference type="SMART" id="SM00355">
    <property type="entry name" value="ZnF_C2H2"/>
    <property type="match status" value="2"/>
</dbReference>
<keyword evidence="10" id="KW-1185">Reference proteome</keyword>
<dbReference type="PANTHER" id="PTHR23226:SF416">
    <property type="entry name" value="FI01424P"/>
    <property type="match status" value="1"/>
</dbReference>
<name>A0A7L0SEM1_GLABR</name>
<dbReference type="SUPFAM" id="SSF57667">
    <property type="entry name" value="beta-beta-alpha zinc fingers"/>
    <property type="match status" value="1"/>
</dbReference>
<dbReference type="PROSITE" id="PS00028">
    <property type="entry name" value="ZINC_FINGER_C2H2_1"/>
    <property type="match status" value="1"/>
</dbReference>
<dbReference type="GO" id="GO:0000981">
    <property type="term" value="F:DNA-binding transcription factor activity, RNA polymerase II-specific"/>
    <property type="evidence" value="ECO:0007669"/>
    <property type="project" value="TreeGrafter"/>
</dbReference>
<dbReference type="EMBL" id="VXAP01002444">
    <property type="protein sequence ID" value="NXL40840.1"/>
    <property type="molecule type" value="Genomic_DNA"/>
</dbReference>
<evidence type="ECO:0000256" key="5">
    <source>
        <dbReference type="ARBA" id="ARBA00022833"/>
    </source>
</evidence>
<dbReference type="AlphaFoldDB" id="A0A7L0SEM1"/>
<dbReference type="OrthoDB" id="3437960at2759"/>
<dbReference type="PROSITE" id="PS50157">
    <property type="entry name" value="ZINC_FINGER_C2H2_2"/>
    <property type="match status" value="2"/>
</dbReference>
<dbReference type="Gene3D" id="3.30.160.60">
    <property type="entry name" value="Classic Zinc Finger"/>
    <property type="match status" value="2"/>
</dbReference>
<organism evidence="9 10">
    <name type="scientific">Glaucidium brasilianum</name>
    <name type="common">Ferruginous pygmy-owl</name>
    <dbReference type="NCBI Taxonomy" id="78217"/>
    <lineage>
        <taxon>Eukaryota</taxon>
        <taxon>Metazoa</taxon>
        <taxon>Chordata</taxon>
        <taxon>Craniata</taxon>
        <taxon>Vertebrata</taxon>
        <taxon>Euteleostomi</taxon>
        <taxon>Archelosauria</taxon>
        <taxon>Archosauria</taxon>
        <taxon>Dinosauria</taxon>
        <taxon>Saurischia</taxon>
        <taxon>Theropoda</taxon>
        <taxon>Coelurosauria</taxon>
        <taxon>Aves</taxon>
        <taxon>Neognathae</taxon>
        <taxon>Neoaves</taxon>
        <taxon>Telluraves</taxon>
        <taxon>Strigiformes</taxon>
        <taxon>Strigidae</taxon>
        <taxon>Glaucidium</taxon>
    </lineage>
</organism>
<feature type="non-terminal residue" evidence="9">
    <location>
        <position position="67"/>
    </location>
</feature>
<dbReference type="FunFam" id="3.30.160.60:FF:001270">
    <property type="entry name" value="zinc finger protein 583 isoform X1"/>
    <property type="match status" value="1"/>
</dbReference>
<gene>
    <name evidence="9" type="primary">Zscan20_2</name>
    <name evidence="9" type="ORF">GLABRA_R15273</name>
</gene>
<keyword evidence="4 7" id="KW-0863">Zinc-finger</keyword>
<comment type="caution">
    <text evidence="9">The sequence shown here is derived from an EMBL/GenBank/DDBJ whole genome shotgun (WGS) entry which is preliminary data.</text>
</comment>
<evidence type="ECO:0000256" key="4">
    <source>
        <dbReference type="ARBA" id="ARBA00022771"/>
    </source>
</evidence>
<accession>A0A7L0SEM1</accession>
<keyword evidence="3" id="KW-0677">Repeat</keyword>
<reference evidence="9 10" key="1">
    <citation type="submission" date="2019-09" db="EMBL/GenBank/DDBJ databases">
        <title>Bird 10,000 Genomes (B10K) Project - Family phase.</title>
        <authorList>
            <person name="Zhang G."/>
        </authorList>
    </citation>
    <scope>NUCLEOTIDE SEQUENCE [LARGE SCALE GENOMIC DNA]</scope>
    <source>
        <strain evidence="9">B10K-DU-008-63</strain>
    </source>
</reference>
<dbReference type="Proteomes" id="UP000591073">
    <property type="component" value="Unassembled WGS sequence"/>
</dbReference>
<dbReference type="GO" id="GO:0000978">
    <property type="term" value="F:RNA polymerase II cis-regulatory region sequence-specific DNA binding"/>
    <property type="evidence" value="ECO:0007669"/>
    <property type="project" value="TreeGrafter"/>
</dbReference>
<evidence type="ECO:0000256" key="1">
    <source>
        <dbReference type="ARBA" id="ARBA00004123"/>
    </source>
</evidence>
<feature type="domain" description="C2H2-type" evidence="8">
    <location>
        <begin position="1"/>
        <end position="23"/>
    </location>
</feature>
<dbReference type="GO" id="GO:0008270">
    <property type="term" value="F:zinc ion binding"/>
    <property type="evidence" value="ECO:0007669"/>
    <property type="project" value="UniProtKB-KW"/>
</dbReference>
<evidence type="ECO:0000259" key="8">
    <source>
        <dbReference type="PROSITE" id="PS50157"/>
    </source>
</evidence>
<evidence type="ECO:0000313" key="9">
    <source>
        <dbReference type="EMBL" id="NXL40840.1"/>
    </source>
</evidence>
<keyword evidence="5" id="KW-0862">Zinc</keyword>
<protein>
    <submittedName>
        <fullName evidence="9">ZSC20 protein</fullName>
    </submittedName>
</protein>
<dbReference type="PANTHER" id="PTHR23226">
    <property type="entry name" value="ZINC FINGER AND SCAN DOMAIN-CONTAINING"/>
    <property type="match status" value="1"/>
</dbReference>
<dbReference type="FunFam" id="3.30.160.60:FF:002402">
    <property type="entry name" value="Zinc finger protein 347"/>
    <property type="match status" value="1"/>
</dbReference>
<dbReference type="Pfam" id="PF00096">
    <property type="entry name" value="zf-C2H2"/>
    <property type="match status" value="2"/>
</dbReference>
<evidence type="ECO:0000313" key="10">
    <source>
        <dbReference type="Proteomes" id="UP000591073"/>
    </source>
</evidence>
<dbReference type="GO" id="GO:0005634">
    <property type="term" value="C:nucleus"/>
    <property type="evidence" value="ECO:0007669"/>
    <property type="project" value="UniProtKB-SubCell"/>
</dbReference>
<proteinExistence type="predicted"/>